<dbReference type="InterPro" id="IPR027417">
    <property type="entry name" value="P-loop_NTPase"/>
</dbReference>
<dbReference type="Pfam" id="PF18052">
    <property type="entry name" value="Rx_N"/>
    <property type="match status" value="1"/>
</dbReference>
<evidence type="ECO:0000313" key="12">
    <source>
        <dbReference type="Proteomes" id="UP001358586"/>
    </source>
</evidence>
<dbReference type="Gene3D" id="1.20.5.4130">
    <property type="match status" value="1"/>
</dbReference>
<accession>A0ABR0QQJ1</accession>
<dbReference type="Pfam" id="PF25019">
    <property type="entry name" value="LRR_R13L1-DRL21"/>
    <property type="match status" value="1"/>
</dbReference>
<evidence type="ECO:0000259" key="8">
    <source>
        <dbReference type="Pfam" id="PF18052"/>
    </source>
</evidence>
<gene>
    <name evidence="11" type="ORF">PVK06_010190</name>
</gene>
<keyword evidence="2" id="KW-0677">Repeat</keyword>
<evidence type="ECO:0000259" key="10">
    <source>
        <dbReference type="Pfam" id="PF25019"/>
    </source>
</evidence>
<dbReference type="InterPro" id="IPR026906">
    <property type="entry name" value="LRR_5"/>
</dbReference>
<keyword evidence="4" id="KW-0611">Plant defense</keyword>
<evidence type="ECO:0000256" key="4">
    <source>
        <dbReference type="ARBA" id="ARBA00022821"/>
    </source>
</evidence>
<dbReference type="InterPro" id="IPR002182">
    <property type="entry name" value="NB-ARC"/>
</dbReference>
<protein>
    <submittedName>
        <fullName evidence="11">Uncharacterized protein</fullName>
    </submittedName>
</protein>
<feature type="domain" description="Disease resistance protein At4g27190-like leucine-rich repeats" evidence="9">
    <location>
        <begin position="1016"/>
        <end position="1123"/>
    </location>
</feature>
<feature type="domain" description="NB-ARC" evidence="7">
    <location>
        <begin position="193"/>
        <end position="280"/>
    </location>
</feature>
<evidence type="ECO:0000256" key="2">
    <source>
        <dbReference type="ARBA" id="ARBA00022737"/>
    </source>
</evidence>
<dbReference type="InterPro" id="IPR057135">
    <property type="entry name" value="At4g27190-like_LRR"/>
</dbReference>
<feature type="transmembrane region" description="Helical" evidence="6">
    <location>
        <begin position="1656"/>
        <end position="1675"/>
    </location>
</feature>
<dbReference type="InterPro" id="IPR006553">
    <property type="entry name" value="Leu-rich_rpt_Cys-con_subtyp"/>
</dbReference>
<evidence type="ECO:0000256" key="6">
    <source>
        <dbReference type="SAM" id="Phobius"/>
    </source>
</evidence>
<feature type="domain" description="Disease resistance N-terminal" evidence="8">
    <location>
        <begin position="9"/>
        <end position="97"/>
    </location>
</feature>
<dbReference type="InterPro" id="IPR001611">
    <property type="entry name" value="Leu-rich_rpt"/>
</dbReference>
<dbReference type="Pfam" id="PF00931">
    <property type="entry name" value="NB-ARC"/>
    <property type="match status" value="1"/>
</dbReference>
<feature type="domain" description="R13L1/DRL21-like LRR repeat region" evidence="10">
    <location>
        <begin position="439"/>
        <end position="569"/>
    </location>
</feature>
<keyword evidence="6" id="KW-0812">Transmembrane</keyword>
<evidence type="ECO:0000259" key="7">
    <source>
        <dbReference type="Pfam" id="PF00931"/>
    </source>
</evidence>
<dbReference type="InterPro" id="IPR056789">
    <property type="entry name" value="LRR_R13L1-DRL21"/>
</dbReference>
<name>A0ABR0QQJ1_GOSAR</name>
<dbReference type="InterPro" id="IPR041118">
    <property type="entry name" value="Rx_N"/>
</dbReference>
<keyword evidence="3" id="KW-0547">Nucleotide-binding</keyword>
<evidence type="ECO:0000256" key="1">
    <source>
        <dbReference type="ARBA" id="ARBA00022614"/>
    </source>
</evidence>
<sequence>MAEAFVSAVVGEVASKAASVAVEMISLGWGFKDEMQTLGNSLEMIGTFLQDAEGNQKQMNSVKLWLKRLRDVAYEADEVLDEIAYEFLRRKVEIGNRIWRKLRDTPSTVTFQHNMANKVKDILNSLDDLNKIAKDYGLQQLAIDQRIFIPSNVETVSFLDDSNIVGRKNDVSKVVDIEMLEHDMNYQQTSIPQNLNALTAKLKGKIEQAKRGNEQIKYLLVLDDVWNVEQWDELMWCLEGVNKNRGNKVIVTTRIEDVALKVETLPNQRHQPRKLKDEECCSGTDEVSHIRHLSIGYDGESLPIILTAIAPKLHSLFSEIDVFKKLSRTFTSLRVLKFSGADILELPASLGELKHLRYMDISKTSIKVLPQSITKLYMLQTLRFMGSKELAIPDGLRNLISLKHIHFDQRSSQPIELRHLISLQTLPMFFVRDNELHLDALGCLNELGGQLKICNLQSVRDKEEARKANLRLKTKLTKVIFEWTNFSNDTSEEVLEGLQPHSGLQSLIIWNYGGEKLPSWMSRPVHGSNIGSLILDNLMELVLDNCINCKSLPPLGQLNSLKFLALRNMDKVKCIGNEFYCDGSNQGQKEVFPALKTFILRRLLNLKEWTATTAAIMFPCLEELFVSNCPLLKSVPLTGRCLSLKKFCIEDCSRLSSIGDGLATSTVLEELTIVKCRGLFSIPNLNGFSALQSVYVSDCGILEIVPIAGICPSLKEFCISKCNRLSKIGEGLSTSICLKELKLSGCAKLSFIPDLEEFSSLRILDISDCHELETIPIRERCSSLEKLHVSSCPKLSKIGDWLSTSTSLEALKLSDCAKLSSIPDLEGFSSLRILDISDCNELETVPIRGRCSSLQKLRISSCPKLSKIGDWLSTSTSLEELKLNDCADLSSIPDLEGFSSLRILDILGCHELETIPIRGRCLSLEKLHVSSCPKLSKIGDWLSTSTSLEELKLSDCANLSSISDLEGFSSLRILDILDCHELETIPIRERCSSLEKLHVSSCPKLSKIGDWLSTSTSLEELKLSGCANLSSIPDLEGFSSLRVLDISDCHELETVPIRGRCLSLEKLHISSCQNIIKIEDWLPTATCLEELKLNNCPNLSSILDLEGFSSLRILDIADCHELEIDWLFTSTNLEELKLSNCPNLSSIPNLEGLSSLRILNISDCQELETVPIRGRCSSLEKLHVSSCPKLSKIGDWLSTSTCLKELKLSNCPDLSSIPKLRGLSSLRSLDISDCQELETVPIRGICSSLEKLHVSSCPKLSKIGDWLSTSTCFKELKLSNCPNLRFIPDLKGVSSLRILYISDCHKLETVPIRGRCVSLEKLLISRCPKLSNIGDGLSTATCLKELKLSHCGNLNSIPVLKGFSSLHNLIISNCNNLEIVRITERNSSLELLEINACENLSQIGDELITFTRLRNLRIVNCPNLRPIPRIHNGSLDSLFELDFTGVGEGLIRLLPDLLQSNACLLKLTLSDLPDLRSIPESMVAKFYVLLTIKKCPTLRSIPNDLLGSLNFLKRLDIGGFSEELEQFPGFDSIQHLSASLKELRLLGWEKLSSLPYQLRHLTALEELEIQRFHGIEALPDWLGNLSSVKCLRIVSCDRLMYLPSEHVMRSLSKLTTFIISACPRLEARCSKESGPEWSKISHISRISIMCKRIKDYYVFIIVLVFLKPILSLLLMEVMVLPSLFHFYPNQQFLTTYHVLVHCSQPILPLYLRFLSVFQKASTIIAKCLPAEKWCYFKIIEEVSCMNLQYERSRHASDSHATSPKCFSYLSEASRIVNKVSRDIRPEFSSVPESHSCFGPNGSTYNCHPVMELTLATNSPVLDNILRSVYL</sequence>
<dbReference type="CDD" id="cd14798">
    <property type="entry name" value="RX-CC_like"/>
    <property type="match status" value="1"/>
</dbReference>
<dbReference type="PANTHER" id="PTHR36766:SF70">
    <property type="entry name" value="DISEASE RESISTANCE PROTEIN RGA4"/>
    <property type="match status" value="1"/>
</dbReference>
<proteinExistence type="predicted"/>
<evidence type="ECO:0000313" key="11">
    <source>
        <dbReference type="EMBL" id="KAK5841281.1"/>
    </source>
</evidence>
<dbReference type="SMART" id="SM00367">
    <property type="entry name" value="LRR_CC"/>
    <property type="match status" value="11"/>
</dbReference>
<dbReference type="PROSITE" id="PS51450">
    <property type="entry name" value="LRR"/>
    <property type="match status" value="1"/>
</dbReference>
<reference evidence="11 12" key="1">
    <citation type="submission" date="2023-03" db="EMBL/GenBank/DDBJ databases">
        <title>WGS of Gossypium arboreum.</title>
        <authorList>
            <person name="Yu D."/>
        </authorList>
    </citation>
    <scope>NUCLEOTIDE SEQUENCE [LARGE SCALE GENOMIC DNA]</scope>
    <source>
        <tissue evidence="11">Leaf</tissue>
    </source>
</reference>
<dbReference type="EMBL" id="JARKNE010000003">
    <property type="protein sequence ID" value="KAK5841281.1"/>
    <property type="molecule type" value="Genomic_DNA"/>
</dbReference>
<dbReference type="InterPro" id="IPR032675">
    <property type="entry name" value="LRR_dom_sf"/>
</dbReference>
<keyword evidence="12" id="KW-1185">Reference proteome</keyword>
<keyword evidence="6" id="KW-0472">Membrane</keyword>
<keyword evidence="6" id="KW-1133">Transmembrane helix</keyword>
<evidence type="ECO:0000256" key="5">
    <source>
        <dbReference type="ARBA" id="ARBA00022840"/>
    </source>
</evidence>
<comment type="caution">
    <text evidence="11">The sequence shown here is derived from an EMBL/GenBank/DDBJ whole genome shotgun (WGS) entry which is preliminary data.</text>
</comment>
<dbReference type="InterPro" id="IPR038005">
    <property type="entry name" value="RX-like_CC"/>
</dbReference>
<dbReference type="PANTHER" id="PTHR36766">
    <property type="entry name" value="PLANT BROAD-SPECTRUM MILDEW RESISTANCE PROTEIN RPW8"/>
    <property type="match status" value="1"/>
</dbReference>
<keyword evidence="1" id="KW-0433">Leucine-rich repeat</keyword>
<dbReference type="Proteomes" id="UP001358586">
    <property type="component" value="Chromosome 3"/>
</dbReference>
<dbReference type="SUPFAM" id="SSF52058">
    <property type="entry name" value="L domain-like"/>
    <property type="match status" value="5"/>
</dbReference>
<dbReference type="SUPFAM" id="SSF52540">
    <property type="entry name" value="P-loop containing nucleoside triphosphate hydrolases"/>
    <property type="match status" value="1"/>
</dbReference>
<dbReference type="Pfam" id="PF23247">
    <property type="entry name" value="LRR_RPS2"/>
    <property type="match status" value="2"/>
</dbReference>
<organism evidence="11 12">
    <name type="scientific">Gossypium arboreum</name>
    <name type="common">Tree cotton</name>
    <name type="synonym">Gossypium nanking</name>
    <dbReference type="NCBI Taxonomy" id="29729"/>
    <lineage>
        <taxon>Eukaryota</taxon>
        <taxon>Viridiplantae</taxon>
        <taxon>Streptophyta</taxon>
        <taxon>Embryophyta</taxon>
        <taxon>Tracheophyta</taxon>
        <taxon>Spermatophyta</taxon>
        <taxon>Magnoliopsida</taxon>
        <taxon>eudicotyledons</taxon>
        <taxon>Gunneridae</taxon>
        <taxon>Pentapetalae</taxon>
        <taxon>rosids</taxon>
        <taxon>malvids</taxon>
        <taxon>Malvales</taxon>
        <taxon>Malvaceae</taxon>
        <taxon>Malvoideae</taxon>
        <taxon>Gossypium</taxon>
    </lineage>
</organism>
<dbReference type="Pfam" id="PF13306">
    <property type="entry name" value="LRR_5"/>
    <property type="match status" value="2"/>
</dbReference>
<evidence type="ECO:0000259" key="9">
    <source>
        <dbReference type="Pfam" id="PF23247"/>
    </source>
</evidence>
<dbReference type="PRINTS" id="PR00364">
    <property type="entry name" value="DISEASERSIST"/>
</dbReference>
<feature type="domain" description="Disease resistance protein At4g27190-like leucine-rich repeats" evidence="9">
    <location>
        <begin position="1131"/>
        <end position="1257"/>
    </location>
</feature>
<dbReference type="Gene3D" id="3.80.10.10">
    <property type="entry name" value="Ribonuclease Inhibitor"/>
    <property type="match status" value="8"/>
</dbReference>
<keyword evidence="5" id="KW-0067">ATP-binding</keyword>
<evidence type="ECO:0000256" key="3">
    <source>
        <dbReference type="ARBA" id="ARBA00022741"/>
    </source>
</evidence>